<dbReference type="Gene3D" id="3.40.50.300">
    <property type="entry name" value="P-loop containing nucleotide triphosphate hydrolases"/>
    <property type="match status" value="1"/>
</dbReference>
<feature type="domain" description="ABC transporter" evidence="3">
    <location>
        <begin position="1"/>
        <end position="207"/>
    </location>
</feature>
<organism evidence="4 5">
    <name type="scientific">Ranitomeya imitator</name>
    <name type="common">mimic poison frog</name>
    <dbReference type="NCBI Taxonomy" id="111125"/>
    <lineage>
        <taxon>Eukaryota</taxon>
        <taxon>Metazoa</taxon>
        <taxon>Chordata</taxon>
        <taxon>Craniata</taxon>
        <taxon>Vertebrata</taxon>
        <taxon>Euteleostomi</taxon>
        <taxon>Amphibia</taxon>
        <taxon>Batrachia</taxon>
        <taxon>Anura</taxon>
        <taxon>Neobatrachia</taxon>
        <taxon>Hyloidea</taxon>
        <taxon>Dendrobatidae</taxon>
        <taxon>Dendrobatinae</taxon>
        <taxon>Ranitomeya</taxon>
    </lineage>
</organism>
<dbReference type="Proteomes" id="UP001176940">
    <property type="component" value="Unassembled WGS sequence"/>
</dbReference>
<dbReference type="PANTHER" id="PTHR43394:SF11">
    <property type="entry name" value="ATP-BINDING CASSETTE TRANSPORTER"/>
    <property type="match status" value="1"/>
</dbReference>
<reference evidence="4" key="1">
    <citation type="submission" date="2023-07" db="EMBL/GenBank/DDBJ databases">
        <authorList>
            <person name="Stuckert A."/>
        </authorList>
    </citation>
    <scope>NUCLEOTIDE SEQUENCE</scope>
</reference>
<gene>
    <name evidence="4" type="ORF">RIMI_LOCUS1272491</name>
</gene>
<proteinExistence type="predicted"/>
<dbReference type="InterPro" id="IPR039421">
    <property type="entry name" value="Type_1_exporter"/>
</dbReference>
<evidence type="ECO:0000256" key="2">
    <source>
        <dbReference type="ARBA" id="ARBA00022737"/>
    </source>
</evidence>
<evidence type="ECO:0000313" key="5">
    <source>
        <dbReference type="Proteomes" id="UP001176940"/>
    </source>
</evidence>
<accession>A0ABN9KR16</accession>
<dbReference type="InterPro" id="IPR027417">
    <property type="entry name" value="P-loop_NTPase"/>
</dbReference>
<dbReference type="PROSITE" id="PS50893">
    <property type="entry name" value="ABC_TRANSPORTER_2"/>
    <property type="match status" value="1"/>
</dbReference>
<dbReference type="EMBL" id="CAUEEQ010001647">
    <property type="protein sequence ID" value="CAJ0920460.1"/>
    <property type="molecule type" value="Genomic_DNA"/>
</dbReference>
<comment type="caution">
    <text evidence="4">The sequence shown here is derived from an EMBL/GenBank/DDBJ whole genome shotgun (WGS) entry which is preliminary data.</text>
</comment>
<dbReference type="SUPFAM" id="SSF52540">
    <property type="entry name" value="P-loop containing nucleoside triphosphate hydrolases"/>
    <property type="match status" value="1"/>
</dbReference>
<evidence type="ECO:0000313" key="4">
    <source>
        <dbReference type="EMBL" id="CAJ0920460.1"/>
    </source>
</evidence>
<dbReference type="Pfam" id="PF00005">
    <property type="entry name" value="ABC_tran"/>
    <property type="match status" value="1"/>
</dbReference>
<evidence type="ECO:0000256" key="1">
    <source>
        <dbReference type="ARBA" id="ARBA00022448"/>
    </source>
</evidence>
<dbReference type="InterPro" id="IPR003439">
    <property type="entry name" value="ABC_transporter-like_ATP-bd"/>
</dbReference>
<keyword evidence="1" id="KW-0813">Transport</keyword>
<dbReference type="PROSITE" id="PS00211">
    <property type="entry name" value="ABC_TRANSPORTER_1"/>
    <property type="match status" value="1"/>
</dbReference>
<keyword evidence="5" id="KW-1185">Reference proteome</keyword>
<name>A0ABN9KR16_9NEOB</name>
<sequence>MMDGCEAGESGGESVPPRLNTEYADTPYLADGVDIKTIQLKWLRNQLGIVSQEPILFNCSIKENIQYGDNSRSVPDEEVIEAAKAANIHDFIIGLPKGYETCVGEKGTQISGGQKQRIAIARVLIRKPKVLLLDEATSALDTESEKIVQQALDNARRGRTCIVIAHHLSTIENADIIAVIKNGRVVECGSHSQLLAKHGEYYAFVNSQVLQV</sequence>
<dbReference type="PANTHER" id="PTHR43394">
    <property type="entry name" value="ATP-DEPENDENT PERMEASE MDL1, MITOCHONDRIAL"/>
    <property type="match status" value="1"/>
</dbReference>
<dbReference type="InterPro" id="IPR017871">
    <property type="entry name" value="ABC_transporter-like_CS"/>
</dbReference>
<keyword evidence="2" id="KW-0677">Repeat</keyword>
<protein>
    <recommendedName>
        <fullName evidence="3">ABC transporter domain-containing protein</fullName>
    </recommendedName>
</protein>
<evidence type="ECO:0000259" key="3">
    <source>
        <dbReference type="PROSITE" id="PS50893"/>
    </source>
</evidence>